<comment type="caution">
    <text evidence="2">The sequence shown here is derived from an EMBL/GenBank/DDBJ whole genome shotgun (WGS) entry which is preliminary data.</text>
</comment>
<evidence type="ECO:0000313" key="3">
    <source>
        <dbReference type="Proteomes" id="UP000238650"/>
    </source>
</evidence>
<sequence length="165" mass="18488">MTPDPVTPEPGGEPEAVSVLDPAGIDCVLAAGDASDLEELRAWLRALPEDAYGRVFVEVFAEMQIEPLPVPAHVGVTWLVREQREESPRPGLGRRRGEALASAVDAWFDEWLWADSEAVRNIQLWMGARTSPVMQSYWAALDRRLEKRWPGTCQQACRNACPRRH</sequence>
<dbReference type="Gene3D" id="3.40.50.80">
    <property type="entry name" value="Nucleotide-binding domain of ferredoxin-NADP reductase (FNR) module"/>
    <property type="match status" value="1"/>
</dbReference>
<protein>
    <recommendedName>
        <fullName evidence="1">SIP-like Rossmann fold domain-containing protein</fullName>
    </recommendedName>
</protein>
<organism evidence="2 3">
    <name type="scientific">Leucobacter massiliensis</name>
    <dbReference type="NCBI Taxonomy" id="1686285"/>
    <lineage>
        <taxon>Bacteria</taxon>
        <taxon>Bacillati</taxon>
        <taxon>Actinomycetota</taxon>
        <taxon>Actinomycetes</taxon>
        <taxon>Micrococcales</taxon>
        <taxon>Microbacteriaceae</taxon>
        <taxon>Leucobacter</taxon>
    </lineage>
</organism>
<dbReference type="InterPro" id="IPR039261">
    <property type="entry name" value="FNR_nucleotide-bd"/>
</dbReference>
<gene>
    <name evidence="2" type="ORF">B4915_00025</name>
</gene>
<name>A0A2S9QSW2_9MICO</name>
<proteinExistence type="predicted"/>
<dbReference type="RefSeq" id="WP_105803847.1">
    <property type="nucleotide sequence ID" value="NZ_MWZD01000001.1"/>
</dbReference>
<dbReference type="Pfam" id="PF04954">
    <property type="entry name" value="SIP"/>
    <property type="match status" value="1"/>
</dbReference>
<dbReference type="Proteomes" id="UP000238650">
    <property type="component" value="Unassembled WGS sequence"/>
</dbReference>
<feature type="domain" description="SIP-like Rossmann fold" evidence="1">
    <location>
        <begin position="28"/>
        <end position="126"/>
    </location>
</feature>
<dbReference type="AlphaFoldDB" id="A0A2S9QSW2"/>
<accession>A0A2S9QSW2</accession>
<dbReference type="OrthoDB" id="5123323at2"/>
<dbReference type="EMBL" id="MWZD01000001">
    <property type="protein sequence ID" value="PRI12686.1"/>
    <property type="molecule type" value="Genomic_DNA"/>
</dbReference>
<evidence type="ECO:0000313" key="2">
    <source>
        <dbReference type="EMBL" id="PRI12686.1"/>
    </source>
</evidence>
<dbReference type="InterPro" id="IPR007037">
    <property type="entry name" value="SIP_rossman_dom"/>
</dbReference>
<evidence type="ECO:0000259" key="1">
    <source>
        <dbReference type="Pfam" id="PF04954"/>
    </source>
</evidence>
<reference evidence="2 3" key="1">
    <citation type="journal article" date="2017" name="New Microbes New Infect">
        <title>Genome sequence of 'Leucobacter massiliensis' sp. nov. isolated from human pharynx after travel to the 2014 Hajj.</title>
        <authorList>
            <person name="Leangapichart T."/>
            <person name="Gautret P."/>
            <person name="Nguyen T.T."/>
            <person name="Armstrong N."/>
            <person name="Rolain J.M."/>
        </authorList>
    </citation>
    <scope>NUCLEOTIDE SEQUENCE [LARGE SCALE GENOMIC DNA]</scope>
    <source>
        <strain evidence="2 3">122RC15</strain>
    </source>
</reference>
<keyword evidence="3" id="KW-1185">Reference proteome</keyword>